<dbReference type="Proteomes" id="UP000683000">
    <property type="component" value="Unassembled WGS sequence"/>
</dbReference>
<reference evidence="1" key="1">
    <citation type="submission" date="2021-03" db="EMBL/GenBank/DDBJ databases">
        <title>Evolutionary innovations through gain and loss of genes in the ectomycorrhizal Boletales.</title>
        <authorList>
            <person name="Wu G."/>
            <person name="Miyauchi S."/>
            <person name="Morin E."/>
            <person name="Yang Z.-L."/>
            <person name="Xu J."/>
            <person name="Martin F.M."/>
        </authorList>
    </citation>
    <scope>NUCLEOTIDE SEQUENCE</scope>
    <source>
        <strain evidence="1">BR01</strain>
    </source>
</reference>
<organism evidence="1 2">
    <name type="scientific">Boletus reticuloceps</name>
    <dbReference type="NCBI Taxonomy" id="495285"/>
    <lineage>
        <taxon>Eukaryota</taxon>
        <taxon>Fungi</taxon>
        <taxon>Dikarya</taxon>
        <taxon>Basidiomycota</taxon>
        <taxon>Agaricomycotina</taxon>
        <taxon>Agaricomycetes</taxon>
        <taxon>Agaricomycetidae</taxon>
        <taxon>Boletales</taxon>
        <taxon>Boletineae</taxon>
        <taxon>Boletaceae</taxon>
        <taxon>Boletoideae</taxon>
        <taxon>Boletus</taxon>
    </lineage>
</organism>
<name>A0A8I3A3R0_9AGAM</name>
<comment type="caution">
    <text evidence="1">The sequence shown here is derived from an EMBL/GenBank/DDBJ whole genome shotgun (WGS) entry which is preliminary data.</text>
</comment>
<keyword evidence="2" id="KW-1185">Reference proteome</keyword>
<dbReference type="EMBL" id="JAGFBS010000093">
    <property type="protein sequence ID" value="KAG6369275.1"/>
    <property type="molecule type" value="Genomic_DNA"/>
</dbReference>
<dbReference type="AlphaFoldDB" id="A0A8I3A3R0"/>
<protein>
    <submittedName>
        <fullName evidence="1">Uncharacterized protein</fullName>
    </submittedName>
</protein>
<gene>
    <name evidence="1" type="ORF">JVT61DRAFT_15521</name>
</gene>
<evidence type="ECO:0000313" key="1">
    <source>
        <dbReference type="EMBL" id="KAG6369275.1"/>
    </source>
</evidence>
<evidence type="ECO:0000313" key="2">
    <source>
        <dbReference type="Proteomes" id="UP000683000"/>
    </source>
</evidence>
<proteinExistence type="predicted"/>
<sequence>MNSSSKLIKGVLNSYAAHSTIEGKISLAKNEEDFWKMHKKMQDVLDHSYPWPQLTATLKDWAQEA</sequence>
<accession>A0A8I3A3R0</accession>